<dbReference type="AlphaFoldDB" id="A0A7W7ZPL0"/>
<gene>
    <name evidence="2" type="ORF">HDF15_002087</name>
</gene>
<sequence length="66" mass="7419">MSDLNLQRKKVILLAVGVACMSGGFVLLRSALPGDYPKLMLVCVAFIVVALFYTIWEFVKLKRSER</sequence>
<evidence type="ECO:0000313" key="3">
    <source>
        <dbReference type="Proteomes" id="UP000584867"/>
    </source>
</evidence>
<dbReference type="GO" id="GO:0008233">
    <property type="term" value="F:peptidase activity"/>
    <property type="evidence" value="ECO:0007669"/>
    <property type="project" value="UniProtKB-KW"/>
</dbReference>
<evidence type="ECO:0000256" key="1">
    <source>
        <dbReference type="SAM" id="Phobius"/>
    </source>
</evidence>
<evidence type="ECO:0000313" key="2">
    <source>
        <dbReference type="EMBL" id="MBB5063742.1"/>
    </source>
</evidence>
<dbReference type="Proteomes" id="UP000584867">
    <property type="component" value="Unassembled WGS sequence"/>
</dbReference>
<feature type="transmembrane region" description="Helical" evidence="1">
    <location>
        <begin position="38"/>
        <end position="59"/>
    </location>
</feature>
<protein>
    <submittedName>
        <fullName evidence="2">Membrane protein implicated in regulation of membrane protease activity</fullName>
    </submittedName>
</protein>
<keyword evidence="1" id="KW-0472">Membrane</keyword>
<accession>A0A7W7ZPL0</accession>
<feature type="transmembrane region" description="Helical" evidence="1">
    <location>
        <begin position="12"/>
        <end position="32"/>
    </location>
</feature>
<organism evidence="2 3">
    <name type="scientific">Granulicella mallensis</name>
    <dbReference type="NCBI Taxonomy" id="940614"/>
    <lineage>
        <taxon>Bacteria</taxon>
        <taxon>Pseudomonadati</taxon>
        <taxon>Acidobacteriota</taxon>
        <taxon>Terriglobia</taxon>
        <taxon>Terriglobales</taxon>
        <taxon>Acidobacteriaceae</taxon>
        <taxon>Granulicella</taxon>
    </lineage>
</organism>
<dbReference type="EMBL" id="JACHIO010000007">
    <property type="protein sequence ID" value="MBB5063742.1"/>
    <property type="molecule type" value="Genomic_DNA"/>
</dbReference>
<reference evidence="2 3" key="1">
    <citation type="submission" date="2020-08" db="EMBL/GenBank/DDBJ databases">
        <title>Genomic Encyclopedia of Type Strains, Phase IV (KMG-V): Genome sequencing to study the core and pangenomes of soil and plant-associated prokaryotes.</title>
        <authorList>
            <person name="Whitman W."/>
        </authorList>
    </citation>
    <scope>NUCLEOTIDE SEQUENCE [LARGE SCALE GENOMIC DNA]</scope>
    <source>
        <strain evidence="2 3">X5P3</strain>
    </source>
</reference>
<keyword evidence="1" id="KW-1133">Transmembrane helix</keyword>
<keyword evidence="2" id="KW-0378">Hydrolase</keyword>
<dbReference type="GO" id="GO:0006508">
    <property type="term" value="P:proteolysis"/>
    <property type="evidence" value="ECO:0007669"/>
    <property type="project" value="UniProtKB-KW"/>
</dbReference>
<comment type="caution">
    <text evidence="2">The sequence shown here is derived from an EMBL/GenBank/DDBJ whole genome shotgun (WGS) entry which is preliminary data.</text>
</comment>
<dbReference type="RefSeq" id="WP_184255133.1">
    <property type="nucleotide sequence ID" value="NZ_JACHIO010000007.1"/>
</dbReference>
<keyword evidence="1" id="KW-0812">Transmembrane</keyword>
<keyword evidence="2" id="KW-0645">Protease</keyword>
<name>A0A7W7ZPL0_9BACT</name>
<proteinExistence type="predicted"/>